<dbReference type="Proteomes" id="UP000095286">
    <property type="component" value="Unplaced"/>
</dbReference>
<proteinExistence type="predicted"/>
<protein>
    <submittedName>
        <fullName evidence="2">ZP domain-containing protein</fullName>
    </submittedName>
</protein>
<evidence type="ECO:0000313" key="1">
    <source>
        <dbReference type="Proteomes" id="UP000095286"/>
    </source>
</evidence>
<sequence>MEKYLGWIRKVKKIIEGIGGEENHELVKADDKIISLENINLSCSRESIDISFSNVHPSVKGFLYALDHINNKECRYFIGSNYINGLKLNGSLQNDLFNKQPKNPLSTPFKLQLGTCGMVFYSNETSSNVQASIKLVFVSDDNIVFDNKRSILNLECLYPNINGIISQSLEVSIKKIQEIEAVQVLPDCTYQIFEDSANSNKIVDKATIGQNVIHKWNCSSTESAKNKYCMTIHNCFAKDENKSKVEIIDSDGCSIDKHLNDNLEYIEDLVAFQKSTIYKFADNGNVKYDCQITLKLKENTTDTCSNYKCT</sequence>
<reference evidence="2" key="1">
    <citation type="submission" date="2016-11" db="UniProtKB">
        <authorList>
            <consortium name="WormBaseParasite"/>
        </authorList>
    </citation>
    <scope>IDENTIFICATION</scope>
    <source>
        <strain evidence="2">KR3021</strain>
    </source>
</reference>
<organism evidence="1 2">
    <name type="scientific">Rhabditophanes sp. KR3021</name>
    <dbReference type="NCBI Taxonomy" id="114890"/>
    <lineage>
        <taxon>Eukaryota</taxon>
        <taxon>Metazoa</taxon>
        <taxon>Ecdysozoa</taxon>
        <taxon>Nematoda</taxon>
        <taxon>Chromadorea</taxon>
        <taxon>Rhabditida</taxon>
        <taxon>Tylenchina</taxon>
        <taxon>Panagrolaimomorpha</taxon>
        <taxon>Strongyloidoidea</taxon>
        <taxon>Alloionematidae</taxon>
        <taxon>Rhabditophanes</taxon>
    </lineage>
</organism>
<name>A0AC35U5H1_9BILA</name>
<accession>A0AC35U5H1</accession>
<dbReference type="WBParaSite" id="RSKR_0000791750.1">
    <property type="protein sequence ID" value="RSKR_0000791750.1"/>
    <property type="gene ID" value="RSKR_0000791750"/>
</dbReference>
<evidence type="ECO:0000313" key="2">
    <source>
        <dbReference type="WBParaSite" id="RSKR_0000791750.1"/>
    </source>
</evidence>